<evidence type="ECO:0000313" key="4">
    <source>
        <dbReference type="Proteomes" id="UP000236642"/>
    </source>
</evidence>
<comment type="caution">
    <text evidence="3">The sequence shown here is derived from an EMBL/GenBank/DDBJ whole genome shotgun (WGS) entry which is preliminary data.</text>
</comment>
<accession>A0A2H5Y4E0</accession>
<keyword evidence="2" id="KW-0732">Signal</keyword>
<dbReference type="PANTHER" id="PTHR43649:SF11">
    <property type="entry name" value="ABC TRANSPORTER SUBSTRATE-BINDING PROTEIN YESO-RELATED"/>
    <property type="match status" value="1"/>
</dbReference>
<dbReference type="InterPro" id="IPR006059">
    <property type="entry name" value="SBP"/>
</dbReference>
<protein>
    <submittedName>
        <fullName evidence="3">Uncharacterized protein</fullName>
    </submittedName>
</protein>
<organism evidence="3 4">
    <name type="scientific">Candidatus Thermoflexus japonica</name>
    <dbReference type="NCBI Taxonomy" id="2035417"/>
    <lineage>
        <taxon>Bacteria</taxon>
        <taxon>Bacillati</taxon>
        <taxon>Chloroflexota</taxon>
        <taxon>Thermoflexia</taxon>
        <taxon>Thermoflexales</taxon>
        <taxon>Thermoflexaceae</taxon>
        <taxon>Thermoflexus</taxon>
    </lineage>
</organism>
<evidence type="ECO:0000256" key="2">
    <source>
        <dbReference type="SAM" id="SignalP"/>
    </source>
</evidence>
<gene>
    <name evidence="3" type="ORF">HRbin22_00431</name>
</gene>
<feature type="chain" id="PRO_5014195618" evidence="2">
    <location>
        <begin position="21"/>
        <end position="481"/>
    </location>
</feature>
<feature type="signal peptide" evidence="2">
    <location>
        <begin position="1"/>
        <end position="20"/>
    </location>
</feature>
<dbReference type="Pfam" id="PF01547">
    <property type="entry name" value="SBP_bac_1"/>
    <property type="match status" value="1"/>
</dbReference>
<dbReference type="Proteomes" id="UP000236642">
    <property type="component" value="Unassembled WGS sequence"/>
</dbReference>
<name>A0A2H5Y4E0_9CHLR</name>
<dbReference type="InterPro" id="IPR050490">
    <property type="entry name" value="Bact_solute-bd_prot1"/>
</dbReference>
<dbReference type="AlphaFoldDB" id="A0A2H5Y4E0"/>
<evidence type="ECO:0000256" key="1">
    <source>
        <dbReference type="SAM" id="MobiDB-lite"/>
    </source>
</evidence>
<dbReference type="PROSITE" id="PS51257">
    <property type="entry name" value="PROKAR_LIPOPROTEIN"/>
    <property type="match status" value="1"/>
</dbReference>
<reference evidence="4" key="1">
    <citation type="submission" date="2017-09" db="EMBL/GenBank/DDBJ databases">
        <title>Metaegenomics of thermophilic ammonia-oxidizing enrichment culture.</title>
        <authorList>
            <person name="Kato S."/>
            <person name="Suzuki K."/>
        </authorList>
    </citation>
    <scope>NUCLEOTIDE SEQUENCE [LARGE SCALE GENOMIC DNA]</scope>
</reference>
<proteinExistence type="predicted"/>
<feature type="region of interest" description="Disordered" evidence="1">
    <location>
        <begin position="22"/>
        <end position="48"/>
    </location>
</feature>
<dbReference type="PANTHER" id="PTHR43649">
    <property type="entry name" value="ARABINOSE-BINDING PROTEIN-RELATED"/>
    <property type="match status" value="1"/>
</dbReference>
<dbReference type="EMBL" id="BEHY01000005">
    <property type="protein sequence ID" value="GBD08198.1"/>
    <property type="molecule type" value="Genomic_DNA"/>
</dbReference>
<sequence>MARWLLILGMVLALVACAPAPTPAPPTATPAAPPPAATPAPPTPTPPPREVVLTAWTIGPEQASHFRADNLTAAAEALNKALEAEGSNIRVKVDASFDTSTWDEYRQRFILAAQAGNAPDIILSGHEDTAPWSEAGFIVPLDDWIRKYEAQTGLKDIFPTLWNAVTYKGQRWAVPQDTEARPMFFSKTLLKKLGWSDEEIQALPERIRTGQFTLMDLLRVAKEAQDKGVVKPGYGYWTRPRRGLDFYQFYIAFGGQLQDPQTGKLVLVQEALRKHFQFHYDTVFTYGTTPKNFIGTDWSTWHQTVSAGDQVLFWNGGTWHWGQWLTQFGRQEPDLWANIGFALIPAGEPGQKPTTLSHPLVYMVTSEKASGKKNQELAFRLIAMATTPELNTRHAVQSAHLAILKTQLDDPEYKKAQFLQQTAYMVEYATYAPNHADFSAYDEVVWTALSAVMGGEMKPDQAVEMVVKELQARLGDKVIIR</sequence>
<dbReference type="SUPFAM" id="SSF53850">
    <property type="entry name" value="Periplasmic binding protein-like II"/>
    <property type="match status" value="1"/>
</dbReference>
<dbReference type="Gene3D" id="3.40.190.10">
    <property type="entry name" value="Periplasmic binding protein-like II"/>
    <property type="match status" value="1"/>
</dbReference>
<evidence type="ECO:0000313" key="3">
    <source>
        <dbReference type="EMBL" id="GBD08198.1"/>
    </source>
</evidence>